<evidence type="ECO:0000256" key="2">
    <source>
        <dbReference type="SAM" id="Phobius"/>
    </source>
</evidence>
<dbReference type="AlphaFoldDB" id="A0A5B1L895"/>
<feature type="region of interest" description="Disordered" evidence="1">
    <location>
        <begin position="408"/>
        <end position="467"/>
    </location>
</feature>
<evidence type="ECO:0000313" key="4">
    <source>
        <dbReference type="EMBL" id="KAA1416408.1"/>
    </source>
</evidence>
<evidence type="ECO:0008006" key="6">
    <source>
        <dbReference type="Google" id="ProtNLM"/>
    </source>
</evidence>
<evidence type="ECO:0000256" key="3">
    <source>
        <dbReference type="SAM" id="SignalP"/>
    </source>
</evidence>
<feature type="signal peptide" evidence="3">
    <location>
        <begin position="1"/>
        <end position="34"/>
    </location>
</feature>
<feature type="transmembrane region" description="Helical" evidence="2">
    <location>
        <begin position="477"/>
        <end position="499"/>
    </location>
</feature>
<keyword evidence="2" id="KW-0812">Transmembrane</keyword>
<keyword evidence="3" id="KW-0732">Signal</keyword>
<comment type="caution">
    <text evidence="4">The sequence shown here is derived from an EMBL/GenBank/DDBJ whole genome shotgun (WGS) entry which is preliminary data.</text>
</comment>
<evidence type="ECO:0000313" key="5">
    <source>
        <dbReference type="Proteomes" id="UP000325003"/>
    </source>
</evidence>
<proteinExistence type="predicted"/>
<organism evidence="4 5">
    <name type="scientific">Nocardioides humilatus</name>
    <dbReference type="NCBI Taxonomy" id="2607660"/>
    <lineage>
        <taxon>Bacteria</taxon>
        <taxon>Bacillati</taxon>
        <taxon>Actinomycetota</taxon>
        <taxon>Actinomycetes</taxon>
        <taxon>Propionibacteriales</taxon>
        <taxon>Nocardioidaceae</taxon>
        <taxon>Nocardioides</taxon>
    </lineage>
</organism>
<keyword evidence="2" id="KW-1133">Transmembrane helix</keyword>
<protein>
    <recommendedName>
        <fullName evidence="6">Choice-of-anchor G family protein</fullName>
    </recommendedName>
</protein>
<sequence>MSRVRSAVVPLARAAVAAGLVALVLPPTAPAAHADESAPAYGGFSSVASAAPIHVEIYEPSIPIPATPQAEVALGYTKVAADSGSSKGRASYLWPGDSVGEGLPTFAEQLGLPPDAFDDGYPVQVNSSYPSDLTEQTDEPLPGMVMRTTAGDKTASAQGGFSPDSGVSDPESDGPDGGGGSPSLDGLLGLLSGLGQLDALPRGTATTADAGVPGLPAPLTTLIDLEGFASSSRTSAVDGPVVSASRTILGDVRLLGGLITLSGIDVRARAVTDGTTGEAGGRADWGALSLAGKEFAIGPEGLVADGAPLSLPGLPLDPATALLQLGISIQVPEPTRTVEGDQATSTSSGLIVVIDTAVLAPVLRALPAAALAQLLPDQAGPLKSVIGGLSDLKPRIVITLGTASASVDTEPPIEVTPPGETTDPPADNTTGGKPPKNGGSTGAGPGAAPPGDAGPPTTDAGGFVDTSAPTLPGLPPLFSIPGMLLIGSIAAAAFAGTWFRRLGLAALGGGAACSHGLDSGLPDLRKA</sequence>
<evidence type="ECO:0000256" key="1">
    <source>
        <dbReference type="SAM" id="MobiDB-lite"/>
    </source>
</evidence>
<feature type="compositionally biased region" description="Low complexity" evidence="1">
    <location>
        <begin position="449"/>
        <end position="462"/>
    </location>
</feature>
<dbReference type="RefSeq" id="WP_149729949.1">
    <property type="nucleotide sequence ID" value="NZ_VUJV01000007.1"/>
</dbReference>
<dbReference type="Proteomes" id="UP000325003">
    <property type="component" value="Unassembled WGS sequence"/>
</dbReference>
<feature type="region of interest" description="Disordered" evidence="1">
    <location>
        <begin position="109"/>
        <end position="185"/>
    </location>
</feature>
<feature type="chain" id="PRO_5022880687" description="Choice-of-anchor G family protein" evidence="3">
    <location>
        <begin position="35"/>
        <end position="527"/>
    </location>
</feature>
<keyword evidence="2" id="KW-0472">Membrane</keyword>
<gene>
    <name evidence="4" type="ORF">F0U44_19020</name>
</gene>
<dbReference type="EMBL" id="VUJV01000007">
    <property type="protein sequence ID" value="KAA1416408.1"/>
    <property type="molecule type" value="Genomic_DNA"/>
</dbReference>
<accession>A0A5B1L895</accession>
<name>A0A5B1L895_9ACTN</name>
<reference evidence="4 5" key="2">
    <citation type="submission" date="2019-09" db="EMBL/GenBank/DDBJ databases">
        <authorList>
            <person name="Jin C."/>
        </authorList>
    </citation>
    <scope>NUCLEOTIDE SEQUENCE [LARGE SCALE GENOMIC DNA]</scope>
    <source>
        <strain evidence="4 5">BN130099</strain>
    </source>
</reference>
<keyword evidence="5" id="KW-1185">Reference proteome</keyword>
<reference evidence="4 5" key="1">
    <citation type="submission" date="2019-09" db="EMBL/GenBank/DDBJ databases">
        <title>Nocardioides panacisoli sp. nov., isolated from the soil of a ginseng field.</title>
        <authorList>
            <person name="Cho C."/>
        </authorList>
    </citation>
    <scope>NUCLEOTIDE SEQUENCE [LARGE SCALE GENOMIC DNA]</scope>
    <source>
        <strain evidence="4 5">BN130099</strain>
    </source>
</reference>
<feature type="compositionally biased region" description="Polar residues" evidence="1">
    <location>
        <begin position="124"/>
        <end position="134"/>
    </location>
</feature>